<feature type="region of interest" description="Disordered" evidence="1">
    <location>
        <begin position="154"/>
        <end position="188"/>
    </location>
</feature>
<reference evidence="2 3" key="1">
    <citation type="submission" date="2018-08" db="EMBL/GenBank/DDBJ databases">
        <title>Paraburkholderia sp. DHOM06 isolated from forest soil.</title>
        <authorList>
            <person name="Gao Z.-H."/>
            <person name="Qiu L.-H."/>
        </authorList>
    </citation>
    <scope>NUCLEOTIDE SEQUENCE [LARGE SCALE GENOMIC DNA]</scope>
    <source>
        <strain evidence="2 3">DHOM06</strain>
    </source>
</reference>
<dbReference type="AlphaFoldDB" id="A0A3D8K794"/>
<evidence type="ECO:0000313" key="3">
    <source>
        <dbReference type="Proteomes" id="UP000256838"/>
    </source>
</evidence>
<comment type="caution">
    <text evidence="2">The sequence shown here is derived from an EMBL/GenBank/DDBJ whole genome shotgun (WGS) entry which is preliminary data.</text>
</comment>
<dbReference type="EMBL" id="QRGA01000001">
    <property type="protein sequence ID" value="RDV00452.1"/>
    <property type="molecule type" value="Genomic_DNA"/>
</dbReference>
<name>A0A3D8K794_9BURK</name>
<dbReference type="OrthoDB" id="6183696at2"/>
<keyword evidence="3" id="KW-1185">Reference proteome</keyword>
<dbReference type="Proteomes" id="UP000256838">
    <property type="component" value="Unassembled WGS sequence"/>
</dbReference>
<dbReference type="RefSeq" id="WP_115531721.1">
    <property type="nucleotide sequence ID" value="NZ_QRGA01000001.1"/>
</dbReference>
<sequence length="272" mass="28295">MSVNVSTNGNAQSASLDLSAPDSFSSPDKAVANYDAIYDSALKSIQQMLQQLFAQEGPIDAGGADSSDQSGSGMTAQSASGALASYMHENGINTLDPNQLYQMAYNPKSGTPSAVSDAAKFMLENPDTFNQIETHDVAGADGIAGVNDFDWAAQGGLSSASNEDDTQSMDDPMDLDPTDDSGAPMDAQSASGAMSACMRDQGNWTVDPNKLYQMAYNPSAGTTPEDSAAAKFMLSHPDTYNQIETHDVAGADGIAGVNDFDWAAQGGLDQNA</sequence>
<gene>
    <name evidence="2" type="ORF">DWV00_01280</name>
</gene>
<accession>A0A3D8K794</accession>
<feature type="region of interest" description="Disordered" evidence="1">
    <location>
        <begin position="1"/>
        <end position="25"/>
    </location>
</feature>
<proteinExistence type="predicted"/>
<evidence type="ECO:0000313" key="2">
    <source>
        <dbReference type="EMBL" id="RDV00452.1"/>
    </source>
</evidence>
<feature type="compositionally biased region" description="Acidic residues" evidence="1">
    <location>
        <begin position="162"/>
        <end position="179"/>
    </location>
</feature>
<protein>
    <submittedName>
        <fullName evidence="2">Uncharacterized protein</fullName>
    </submittedName>
</protein>
<evidence type="ECO:0000256" key="1">
    <source>
        <dbReference type="SAM" id="MobiDB-lite"/>
    </source>
</evidence>
<organism evidence="2 3">
    <name type="scientific">Trinickia dinghuensis</name>
    <dbReference type="NCBI Taxonomy" id="2291023"/>
    <lineage>
        <taxon>Bacteria</taxon>
        <taxon>Pseudomonadati</taxon>
        <taxon>Pseudomonadota</taxon>
        <taxon>Betaproteobacteria</taxon>
        <taxon>Burkholderiales</taxon>
        <taxon>Burkholderiaceae</taxon>
        <taxon>Trinickia</taxon>
    </lineage>
</organism>